<dbReference type="EMBL" id="JBHUHQ010000040">
    <property type="protein sequence ID" value="MFD2046611.1"/>
    <property type="molecule type" value="Genomic_DNA"/>
</dbReference>
<protein>
    <submittedName>
        <fullName evidence="1">Uncharacterized protein</fullName>
    </submittedName>
</protein>
<dbReference type="Proteomes" id="UP001597383">
    <property type="component" value="Unassembled WGS sequence"/>
</dbReference>
<evidence type="ECO:0000313" key="2">
    <source>
        <dbReference type="Proteomes" id="UP001597383"/>
    </source>
</evidence>
<sequence>MDKNNLIGDEILFNPKPDAVPYSYRISYKLAQICLILDMCCGRSGASLLKIHMISVGLSTIEDMKLLKEFAFGEQSNYTVVRLDPAVNHAVRYALAEELLIQQKNGLFRLLKRGKIYSKKIKDNQLLGKEIEYLSILSTNLSEDKIKTLTSFWRYSSAEN</sequence>
<gene>
    <name evidence="1" type="ORF">ACFSJF_20285</name>
</gene>
<dbReference type="RefSeq" id="WP_377558660.1">
    <property type="nucleotide sequence ID" value="NZ_JBHUHQ010000040.1"/>
</dbReference>
<evidence type="ECO:0000313" key="1">
    <source>
        <dbReference type="EMBL" id="MFD2046611.1"/>
    </source>
</evidence>
<accession>A0ABW4W5V6</accession>
<organism evidence="1 2">
    <name type="scientific">Ornithinibacillus salinisoli</name>
    <dbReference type="NCBI Taxonomy" id="1848459"/>
    <lineage>
        <taxon>Bacteria</taxon>
        <taxon>Bacillati</taxon>
        <taxon>Bacillota</taxon>
        <taxon>Bacilli</taxon>
        <taxon>Bacillales</taxon>
        <taxon>Bacillaceae</taxon>
        <taxon>Ornithinibacillus</taxon>
    </lineage>
</organism>
<reference evidence="2" key="1">
    <citation type="journal article" date="2019" name="Int. J. Syst. Evol. Microbiol.">
        <title>The Global Catalogue of Microorganisms (GCM) 10K type strain sequencing project: providing services to taxonomists for standard genome sequencing and annotation.</title>
        <authorList>
            <consortium name="The Broad Institute Genomics Platform"/>
            <consortium name="The Broad Institute Genome Sequencing Center for Infectious Disease"/>
            <person name="Wu L."/>
            <person name="Ma J."/>
        </authorList>
    </citation>
    <scope>NUCLEOTIDE SEQUENCE [LARGE SCALE GENOMIC DNA]</scope>
    <source>
        <strain evidence="2">R28</strain>
    </source>
</reference>
<keyword evidence="2" id="KW-1185">Reference proteome</keyword>
<comment type="caution">
    <text evidence="1">The sequence shown here is derived from an EMBL/GenBank/DDBJ whole genome shotgun (WGS) entry which is preliminary data.</text>
</comment>
<proteinExistence type="predicted"/>
<name>A0ABW4W5V6_9BACI</name>